<feature type="domain" description="Myb-like" evidence="7">
    <location>
        <begin position="133"/>
        <end position="177"/>
    </location>
</feature>
<evidence type="ECO:0000256" key="4">
    <source>
        <dbReference type="ARBA" id="ARBA00023242"/>
    </source>
</evidence>
<evidence type="ECO:0000256" key="3">
    <source>
        <dbReference type="ARBA" id="ARBA00023163"/>
    </source>
</evidence>
<feature type="region of interest" description="Disordered" evidence="5">
    <location>
        <begin position="289"/>
        <end position="308"/>
    </location>
</feature>
<evidence type="ECO:0000256" key="6">
    <source>
        <dbReference type="SAM" id="Phobius"/>
    </source>
</evidence>
<dbReference type="Proteomes" id="UP000688137">
    <property type="component" value="Unassembled WGS sequence"/>
</dbReference>
<dbReference type="AlphaFoldDB" id="A0A8S1P1P2"/>
<organism evidence="9 10">
    <name type="scientific">Paramecium primaurelia</name>
    <dbReference type="NCBI Taxonomy" id="5886"/>
    <lineage>
        <taxon>Eukaryota</taxon>
        <taxon>Sar</taxon>
        <taxon>Alveolata</taxon>
        <taxon>Ciliophora</taxon>
        <taxon>Intramacronucleata</taxon>
        <taxon>Oligohymenophorea</taxon>
        <taxon>Peniculida</taxon>
        <taxon>Parameciidae</taxon>
        <taxon>Paramecium</taxon>
    </lineage>
</organism>
<keyword evidence="3" id="KW-0804">Transcription</keyword>
<sequence>MNQEKDCSYMQQVKFDLRRRRMHNVPSVFNCEAQKRRNSFSLSSDACKSPQRKATKYFENQNPGQNAYFWSLIKSKRNENEQFVQVLKSMCPIQVNEVEARLQFLLRNFGYEDEKSMLEIIENIQQGQRCQQWTQEESRILIWAICKLGVQHNQWKELGNLLNRSVKELKTHWTELIHHTQRGLLWTGQEDQTLQNMIMTYLNNSQTINWKCMANVLNKTDKQCQDRWYNTLDPSISKDAFKIEDDLQLLQLVQKYGKRWKRVQREWSLNRKRSRYDLKKRFYELLNQPDSGYDSDTSSNSSQKYRKLNQDDMDKIQKLISEMQISEGMQLENKLGKDKLLKNKLLSIAKSDLDKMLNQQRKIKIQSASTPTEEKKNDIQEEPDEVIMNTPSIMNSLSRCLLKINLETEDDQLSIDKLAIPKVQYNVDSVEHLKHEDIFDIQFALVNDKTNTLYYANLEFMQQLINLITNQRKLMQLTDMNKQPQKTKKKFSSQQLIQDCHNLVKMMLNNNEQLFQLIFNSYFIYIYIFINGFLIAKEVWTKQTYFQNDVQYILIRAGQHFAKFDSSLKPLKNLNTFIDLSKPIQELNYIEHRKVRQIMQHLKFQSQSRKFINHQDEQIAAISQQLEMELENLAREDSPTPQVDLVKLKFPSEMQTKFVHESAATLETHYNLHRIKEKMNHRNITLTESDLLNKITQINFQTARNTDTKEFYHNFSSSHPRLKKEQKQLSLDQKYQILKEYLKERGIVVGRKESIPNEGYLQFYHEATNRLIKQTKEQQLLKFRKSITLKTSPDNQDHSPNKKMSITKITTIPTTVGTTPALIGITPSNYNMLHQSLIKLNAGQNSSPVFISHRHRTEREKSPEKPYSEKWQDFQNKTEALQSYYLNEGKECLQTLEDLENTIEKPYLRHFNQIIKVEQEQGNLEEEQKQNKIMRKRKQNLPKKLRMQKIFKSELQ</sequence>
<keyword evidence="6" id="KW-0812">Transmembrane</keyword>
<feature type="domain" description="Myb-like" evidence="7">
    <location>
        <begin position="186"/>
        <end position="232"/>
    </location>
</feature>
<accession>A0A8S1P1P2</accession>
<name>A0A8S1P1P2_PARPR</name>
<comment type="caution">
    <text evidence="9">The sequence shown here is derived from an EMBL/GenBank/DDBJ whole genome shotgun (WGS) entry which is preliminary data.</text>
</comment>
<evidence type="ECO:0000313" key="9">
    <source>
        <dbReference type="EMBL" id="CAD8096735.1"/>
    </source>
</evidence>
<protein>
    <submittedName>
        <fullName evidence="9">Uncharacterized protein</fullName>
    </submittedName>
</protein>
<keyword evidence="4" id="KW-0539">Nucleus</keyword>
<dbReference type="GO" id="GO:0001006">
    <property type="term" value="F:RNA polymerase III type 3 promoter sequence-specific DNA binding"/>
    <property type="evidence" value="ECO:0007669"/>
    <property type="project" value="TreeGrafter"/>
</dbReference>
<dbReference type="SMART" id="SM00717">
    <property type="entry name" value="SANT"/>
    <property type="match status" value="3"/>
</dbReference>
<evidence type="ECO:0000256" key="1">
    <source>
        <dbReference type="ARBA" id="ARBA00023015"/>
    </source>
</evidence>
<dbReference type="PANTHER" id="PTHR46621:SF1">
    <property type="entry name" value="SNRNA-ACTIVATING PROTEIN COMPLEX SUBUNIT 4"/>
    <property type="match status" value="1"/>
</dbReference>
<dbReference type="PANTHER" id="PTHR46621">
    <property type="entry name" value="SNRNA-ACTIVATING PROTEIN COMPLEX SUBUNIT 4"/>
    <property type="match status" value="1"/>
</dbReference>
<dbReference type="PROSITE" id="PS50090">
    <property type="entry name" value="MYB_LIKE"/>
    <property type="match status" value="3"/>
</dbReference>
<keyword evidence="10" id="KW-1185">Reference proteome</keyword>
<feature type="transmembrane region" description="Helical" evidence="6">
    <location>
        <begin position="514"/>
        <end position="536"/>
    </location>
</feature>
<dbReference type="GO" id="GO:0019185">
    <property type="term" value="C:snRNA-activating protein complex"/>
    <property type="evidence" value="ECO:0007669"/>
    <property type="project" value="TreeGrafter"/>
</dbReference>
<gene>
    <name evidence="9" type="ORF">PPRIM_AZ9-3.1.T1020076</name>
</gene>
<reference evidence="9" key="1">
    <citation type="submission" date="2021-01" db="EMBL/GenBank/DDBJ databases">
        <authorList>
            <consortium name="Genoscope - CEA"/>
            <person name="William W."/>
        </authorList>
    </citation>
    <scope>NUCLEOTIDE SEQUENCE</scope>
</reference>
<keyword evidence="1" id="KW-0805">Transcription regulation</keyword>
<keyword evidence="2" id="KW-0238">DNA-binding</keyword>
<evidence type="ECO:0000259" key="8">
    <source>
        <dbReference type="PROSITE" id="PS51294"/>
    </source>
</evidence>
<evidence type="ECO:0000313" key="10">
    <source>
        <dbReference type="Proteomes" id="UP000688137"/>
    </source>
</evidence>
<keyword evidence="6" id="KW-1133">Transmembrane helix</keyword>
<evidence type="ECO:0000256" key="5">
    <source>
        <dbReference type="SAM" id="MobiDB-lite"/>
    </source>
</evidence>
<keyword evidence="6" id="KW-0472">Membrane</keyword>
<feature type="domain" description="HTH myb-type" evidence="8">
    <location>
        <begin position="233"/>
        <end position="290"/>
    </location>
</feature>
<evidence type="ECO:0000256" key="2">
    <source>
        <dbReference type="ARBA" id="ARBA00023125"/>
    </source>
</evidence>
<dbReference type="GO" id="GO:0000978">
    <property type="term" value="F:RNA polymerase II cis-regulatory region sequence-specific DNA binding"/>
    <property type="evidence" value="ECO:0007669"/>
    <property type="project" value="TreeGrafter"/>
</dbReference>
<dbReference type="InterPro" id="IPR051575">
    <property type="entry name" value="Myb-like_DNA-bd"/>
</dbReference>
<dbReference type="EMBL" id="CAJJDM010000105">
    <property type="protein sequence ID" value="CAD8096735.1"/>
    <property type="molecule type" value="Genomic_DNA"/>
</dbReference>
<dbReference type="InterPro" id="IPR017930">
    <property type="entry name" value="Myb_dom"/>
</dbReference>
<proteinExistence type="predicted"/>
<dbReference type="GO" id="GO:0042796">
    <property type="term" value="P:snRNA transcription by RNA polymerase III"/>
    <property type="evidence" value="ECO:0007669"/>
    <property type="project" value="TreeGrafter"/>
</dbReference>
<dbReference type="CDD" id="cd00167">
    <property type="entry name" value="SANT"/>
    <property type="match status" value="3"/>
</dbReference>
<feature type="domain" description="Myb-like" evidence="7">
    <location>
        <begin position="233"/>
        <end position="286"/>
    </location>
</feature>
<feature type="domain" description="HTH myb-type" evidence="8">
    <location>
        <begin position="131"/>
        <end position="181"/>
    </location>
</feature>
<dbReference type="InterPro" id="IPR001005">
    <property type="entry name" value="SANT/Myb"/>
</dbReference>
<feature type="region of interest" description="Disordered" evidence="5">
    <location>
        <begin position="364"/>
        <end position="383"/>
    </location>
</feature>
<evidence type="ECO:0000259" key="7">
    <source>
        <dbReference type="PROSITE" id="PS50090"/>
    </source>
</evidence>
<dbReference type="GO" id="GO:0042795">
    <property type="term" value="P:snRNA transcription by RNA polymerase II"/>
    <property type="evidence" value="ECO:0007669"/>
    <property type="project" value="TreeGrafter"/>
</dbReference>
<dbReference type="Pfam" id="PF13921">
    <property type="entry name" value="Myb_DNA-bind_6"/>
    <property type="match status" value="1"/>
</dbReference>
<feature type="compositionally biased region" description="Low complexity" evidence="5">
    <location>
        <begin position="290"/>
        <end position="302"/>
    </location>
</feature>
<dbReference type="PROSITE" id="PS51294">
    <property type="entry name" value="HTH_MYB"/>
    <property type="match status" value="2"/>
</dbReference>